<name>A0A1D2M9U7_ORCCI</name>
<evidence type="ECO:0000313" key="3">
    <source>
        <dbReference type="EMBL" id="ODM89711.1"/>
    </source>
</evidence>
<keyword evidence="2" id="KW-0732">Signal</keyword>
<proteinExistence type="predicted"/>
<gene>
    <name evidence="3" type="ORF">Ocin01_16970</name>
</gene>
<dbReference type="AlphaFoldDB" id="A0A1D2M9U7"/>
<reference evidence="3 4" key="1">
    <citation type="journal article" date="2016" name="Genome Biol. Evol.">
        <title>Gene Family Evolution Reflects Adaptation to Soil Environmental Stressors in the Genome of the Collembolan Orchesella cincta.</title>
        <authorList>
            <person name="Faddeeva-Vakhrusheva A."/>
            <person name="Derks M.F."/>
            <person name="Anvar S.Y."/>
            <person name="Agamennone V."/>
            <person name="Suring W."/>
            <person name="Smit S."/>
            <person name="van Straalen N.M."/>
            <person name="Roelofs D."/>
        </authorList>
    </citation>
    <scope>NUCLEOTIDE SEQUENCE [LARGE SCALE GENOMIC DNA]</scope>
    <source>
        <tissue evidence="3">Mixed pool</tissue>
    </source>
</reference>
<feature type="signal peptide" evidence="2">
    <location>
        <begin position="1"/>
        <end position="20"/>
    </location>
</feature>
<accession>A0A1D2M9U7</accession>
<dbReference type="Proteomes" id="UP000094527">
    <property type="component" value="Unassembled WGS sequence"/>
</dbReference>
<evidence type="ECO:0000256" key="1">
    <source>
        <dbReference type="SAM" id="MobiDB-lite"/>
    </source>
</evidence>
<organism evidence="3 4">
    <name type="scientific">Orchesella cincta</name>
    <name type="common">Springtail</name>
    <name type="synonym">Podura cincta</name>
    <dbReference type="NCBI Taxonomy" id="48709"/>
    <lineage>
        <taxon>Eukaryota</taxon>
        <taxon>Metazoa</taxon>
        <taxon>Ecdysozoa</taxon>
        <taxon>Arthropoda</taxon>
        <taxon>Hexapoda</taxon>
        <taxon>Collembola</taxon>
        <taxon>Entomobryomorpha</taxon>
        <taxon>Entomobryoidea</taxon>
        <taxon>Orchesellidae</taxon>
        <taxon>Orchesellinae</taxon>
        <taxon>Orchesella</taxon>
    </lineage>
</organism>
<sequence>MHLKICILWLGVAVVPQTETLSLNLRLPHISPKTFKLEENPSEASVYKSETSGSSEKFKAIGLESKTRVKRGIGGLYSNGNKPSFQSSPTSIISPLGRPGRMSSNGNKLPFAGKPRDPNFRISDPSQQQSTSSSQVAFATQPSSFYSNEVASRPGTNPLKLVALAATAIGAAAAIRSAQKGNDETNPIQNPPFSKKLLFGEDTRPFLSFNRNLSPTTSNLQVGNFGLSGQTEFGTKPKFGKIQQINTWENDDCYFCTTTKRLGETTNSTKKSPVVQNKFAAKEDITDMFRHLYSANG</sequence>
<protein>
    <submittedName>
        <fullName evidence="3">Uncharacterized protein</fullName>
    </submittedName>
</protein>
<dbReference type="EMBL" id="LJIJ01002431">
    <property type="protein sequence ID" value="ODM89711.1"/>
    <property type="molecule type" value="Genomic_DNA"/>
</dbReference>
<keyword evidence="4" id="KW-1185">Reference proteome</keyword>
<evidence type="ECO:0000256" key="2">
    <source>
        <dbReference type="SAM" id="SignalP"/>
    </source>
</evidence>
<comment type="caution">
    <text evidence="3">The sequence shown here is derived from an EMBL/GenBank/DDBJ whole genome shotgun (WGS) entry which is preliminary data.</text>
</comment>
<feature type="compositionally biased region" description="Low complexity" evidence="1">
    <location>
        <begin position="126"/>
        <end position="135"/>
    </location>
</feature>
<evidence type="ECO:0000313" key="4">
    <source>
        <dbReference type="Proteomes" id="UP000094527"/>
    </source>
</evidence>
<feature type="chain" id="PRO_5008903676" evidence="2">
    <location>
        <begin position="21"/>
        <end position="297"/>
    </location>
</feature>
<feature type="compositionally biased region" description="Polar residues" evidence="1">
    <location>
        <begin position="78"/>
        <end position="93"/>
    </location>
</feature>
<feature type="region of interest" description="Disordered" evidence="1">
    <location>
        <begin position="77"/>
        <end position="138"/>
    </location>
</feature>